<dbReference type="InterPro" id="IPR028082">
    <property type="entry name" value="Peripla_BP_I"/>
</dbReference>
<dbReference type="Pfam" id="PF13407">
    <property type="entry name" value="Peripla_BP_4"/>
    <property type="match status" value="1"/>
</dbReference>
<feature type="domain" description="Periplasmic binding protein" evidence="4">
    <location>
        <begin position="43"/>
        <end position="295"/>
    </location>
</feature>
<feature type="signal peptide" evidence="3">
    <location>
        <begin position="1"/>
        <end position="22"/>
    </location>
</feature>
<dbReference type="InterPro" id="IPR050555">
    <property type="entry name" value="Bact_Solute-Bind_Prot2"/>
</dbReference>
<dbReference type="Proteomes" id="UP001446032">
    <property type="component" value="Unassembled WGS sequence"/>
</dbReference>
<comment type="caution">
    <text evidence="5">The sequence shown here is derived from an EMBL/GenBank/DDBJ whole genome shotgun (WGS) entry which is preliminary data.</text>
</comment>
<dbReference type="PANTHER" id="PTHR30036:SF1">
    <property type="entry name" value="D-XYLOSE-BINDING PERIPLASMIC PROTEIN"/>
    <property type="match status" value="1"/>
</dbReference>
<keyword evidence="6" id="KW-1185">Reference proteome</keyword>
<dbReference type="Gene3D" id="3.40.50.2300">
    <property type="match status" value="2"/>
</dbReference>
<accession>A0ABV1AH20</accession>
<dbReference type="PANTHER" id="PTHR30036">
    <property type="entry name" value="D-XYLOSE-BINDING PERIPLASMIC PROTEIN"/>
    <property type="match status" value="1"/>
</dbReference>
<evidence type="ECO:0000256" key="1">
    <source>
        <dbReference type="ARBA" id="ARBA00004196"/>
    </source>
</evidence>
<feature type="chain" id="PRO_5046710502" evidence="3">
    <location>
        <begin position="23"/>
        <end position="354"/>
    </location>
</feature>
<evidence type="ECO:0000259" key="4">
    <source>
        <dbReference type="Pfam" id="PF13407"/>
    </source>
</evidence>
<dbReference type="InterPro" id="IPR025997">
    <property type="entry name" value="SBP_2_dom"/>
</dbReference>
<evidence type="ECO:0000256" key="2">
    <source>
        <dbReference type="ARBA" id="ARBA00022729"/>
    </source>
</evidence>
<gene>
    <name evidence="5" type="ORF">WMO75_01910</name>
</gene>
<reference evidence="5 6" key="1">
    <citation type="submission" date="2024-03" db="EMBL/GenBank/DDBJ databases">
        <title>Human intestinal bacterial collection.</title>
        <authorList>
            <person name="Pauvert C."/>
            <person name="Hitch T.C.A."/>
            <person name="Clavel T."/>
        </authorList>
    </citation>
    <scope>NUCLEOTIDE SEQUENCE [LARGE SCALE GENOMIC DNA]</scope>
    <source>
        <strain evidence="5 6">CLA-AA-H95</strain>
    </source>
</reference>
<protein>
    <submittedName>
        <fullName evidence="5">Substrate-binding domain-containing protein</fullName>
    </submittedName>
</protein>
<comment type="subcellular location">
    <subcellularLocation>
        <location evidence="1">Cell envelope</location>
    </subcellularLocation>
</comment>
<proteinExistence type="predicted"/>
<dbReference type="SUPFAM" id="SSF53822">
    <property type="entry name" value="Periplasmic binding protein-like I"/>
    <property type="match status" value="1"/>
</dbReference>
<keyword evidence="2 3" id="KW-0732">Signal</keyword>
<sequence>MKKKRGIALLITALMFVLCVTGCGTQKIETTKKETTEEKKLQIGLSFDSFVIERWLRDRDMFVSTAQGLGAEVNVQVAGGDVDEQISQIEYFIQKEMDVIVIIPIDGDALYDVVKEAKDKGIKVVCYDRMIANVDADLYITIDNEMVGTLMGEALVEACPDGGNIFAINGSPTDKNVEEVELGFRKALKGSKLKIAYTGYCDNWLAEMAATHVNKGLEVTDDIVGVMCGNDDLASQAVKVLAENRLAGQVALVAQDADLAACQRIVEGTQTMTVYKPIEQEASTAAILAVALGNGTDITSKDCEIPVTETTDDGSGEIPYYKITPIAVTAENMDEVIVDGGFHSKEDVYLNVKE</sequence>
<dbReference type="RefSeq" id="WP_118698611.1">
    <property type="nucleotide sequence ID" value="NZ_JBBMEI010000003.1"/>
</dbReference>
<evidence type="ECO:0000313" key="5">
    <source>
        <dbReference type="EMBL" id="MEQ2357107.1"/>
    </source>
</evidence>
<organism evidence="5 6">
    <name type="scientific">Blautia intestinihominis</name>
    <dbReference type="NCBI Taxonomy" id="3133152"/>
    <lineage>
        <taxon>Bacteria</taxon>
        <taxon>Bacillati</taxon>
        <taxon>Bacillota</taxon>
        <taxon>Clostridia</taxon>
        <taxon>Lachnospirales</taxon>
        <taxon>Lachnospiraceae</taxon>
        <taxon>Blautia</taxon>
    </lineage>
</organism>
<dbReference type="EMBL" id="JBBMEI010000003">
    <property type="protein sequence ID" value="MEQ2357107.1"/>
    <property type="molecule type" value="Genomic_DNA"/>
</dbReference>
<evidence type="ECO:0000256" key="3">
    <source>
        <dbReference type="SAM" id="SignalP"/>
    </source>
</evidence>
<name>A0ABV1AH20_9FIRM</name>
<evidence type="ECO:0000313" key="6">
    <source>
        <dbReference type="Proteomes" id="UP001446032"/>
    </source>
</evidence>